<dbReference type="Gene3D" id="1.10.10.10">
    <property type="entry name" value="Winged helix-like DNA-binding domain superfamily/Winged helix DNA-binding domain"/>
    <property type="match status" value="1"/>
</dbReference>
<dbReference type="CDD" id="cd07377">
    <property type="entry name" value="WHTH_GntR"/>
    <property type="match status" value="1"/>
</dbReference>
<gene>
    <name evidence="5" type="ORF">RM50_01260</name>
</gene>
<dbReference type="Pfam" id="PF00392">
    <property type="entry name" value="GntR"/>
    <property type="match status" value="1"/>
</dbReference>
<dbReference type="InterPro" id="IPR000524">
    <property type="entry name" value="Tscrpt_reg_HTH_GntR"/>
</dbReference>
<keyword evidence="2" id="KW-0238">DNA-binding</keyword>
<sequence>MSLSPSVRPPLAAEVTAKLREMVHSGEWPLNGRIPPEPELMAKLGVSRGTLREAVKALAHGGMLEVRRGDGTYVRATSEMSGAARRMYQDHTEQHILEVRLGLDTQAARLAARNATAGDITELRAFLATRDHAWNQGDFGAWADADWQFHEGIARASGNPLLHELYASFGTVFHQDLLTQQPRPGFNGLPRDGHETLLEALERRDEDAAVATVNRNLNSCAEWLAE</sequence>
<dbReference type="Proteomes" id="UP000031196">
    <property type="component" value="Unassembled WGS sequence"/>
</dbReference>
<dbReference type="SUPFAM" id="SSF46785">
    <property type="entry name" value="Winged helix' DNA-binding domain"/>
    <property type="match status" value="1"/>
</dbReference>
<dbReference type="EMBL" id="JWTB01000004">
    <property type="protein sequence ID" value="KIC69360.1"/>
    <property type="molecule type" value="Genomic_DNA"/>
</dbReference>
<evidence type="ECO:0000256" key="3">
    <source>
        <dbReference type="ARBA" id="ARBA00023163"/>
    </source>
</evidence>
<dbReference type="PANTHER" id="PTHR43537:SF47">
    <property type="entry name" value="REGULATORY PROTEIN GNTR HTH"/>
    <property type="match status" value="1"/>
</dbReference>
<comment type="caution">
    <text evidence="5">The sequence shown here is derived from an EMBL/GenBank/DDBJ whole genome shotgun (WGS) entry which is preliminary data.</text>
</comment>
<evidence type="ECO:0000313" key="5">
    <source>
        <dbReference type="EMBL" id="KIC69360.1"/>
    </source>
</evidence>
<name>A0A0B4DY16_PSEPS</name>
<dbReference type="InterPro" id="IPR036388">
    <property type="entry name" value="WH-like_DNA-bd_sf"/>
</dbReference>
<keyword evidence="1" id="KW-0805">Transcription regulation</keyword>
<dbReference type="SMART" id="SM00895">
    <property type="entry name" value="FCD"/>
    <property type="match status" value="1"/>
</dbReference>
<reference evidence="5 6" key="1">
    <citation type="submission" date="2014-12" db="EMBL/GenBank/DDBJ databases">
        <title>Genome sequencing of Arthrobacter phenanthrenivorans SWC37.</title>
        <authorList>
            <person name="Tan P.W."/>
            <person name="Chan K.-G."/>
        </authorList>
    </citation>
    <scope>NUCLEOTIDE SEQUENCE [LARGE SCALE GENOMIC DNA]</scope>
    <source>
        <strain evidence="5 6">SWC37</strain>
    </source>
</reference>
<evidence type="ECO:0000313" key="6">
    <source>
        <dbReference type="Proteomes" id="UP000031196"/>
    </source>
</evidence>
<dbReference type="InterPro" id="IPR008920">
    <property type="entry name" value="TF_FadR/GntR_C"/>
</dbReference>
<evidence type="ECO:0000256" key="1">
    <source>
        <dbReference type="ARBA" id="ARBA00023015"/>
    </source>
</evidence>
<evidence type="ECO:0000259" key="4">
    <source>
        <dbReference type="PROSITE" id="PS50949"/>
    </source>
</evidence>
<dbReference type="InterPro" id="IPR011711">
    <property type="entry name" value="GntR_C"/>
</dbReference>
<keyword evidence="3" id="KW-0804">Transcription</keyword>
<protein>
    <submittedName>
        <fullName evidence="5">GntR family transcriptional regulator</fullName>
    </submittedName>
</protein>
<dbReference type="GO" id="GO:0003677">
    <property type="term" value="F:DNA binding"/>
    <property type="evidence" value="ECO:0007669"/>
    <property type="project" value="UniProtKB-KW"/>
</dbReference>
<feature type="domain" description="HTH gntR-type" evidence="4">
    <location>
        <begin position="9"/>
        <end position="77"/>
    </location>
</feature>
<dbReference type="PROSITE" id="PS50949">
    <property type="entry name" value="HTH_GNTR"/>
    <property type="match status" value="1"/>
</dbReference>
<evidence type="ECO:0000256" key="2">
    <source>
        <dbReference type="ARBA" id="ARBA00023125"/>
    </source>
</evidence>
<dbReference type="PANTHER" id="PTHR43537">
    <property type="entry name" value="TRANSCRIPTIONAL REGULATOR, GNTR FAMILY"/>
    <property type="match status" value="1"/>
</dbReference>
<dbReference type="Pfam" id="PF07729">
    <property type="entry name" value="FCD"/>
    <property type="match status" value="1"/>
</dbReference>
<dbReference type="PRINTS" id="PR00035">
    <property type="entry name" value="HTHGNTR"/>
</dbReference>
<dbReference type="OrthoDB" id="3575876at2"/>
<dbReference type="InterPro" id="IPR036390">
    <property type="entry name" value="WH_DNA-bd_sf"/>
</dbReference>
<dbReference type="AlphaFoldDB" id="A0A0B4DY16"/>
<dbReference type="GO" id="GO:0003700">
    <property type="term" value="F:DNA-binding transcription factor activity"/>
    <property type="evidence" value="ECO:0007669"/>
    <property type="project" value="InterPro"/>
</dbReference>
<dbReference type="Gene3D" id="1.20.120.530">
    <property type="entry name" value="GntR ligand-binding domain-like"/>
    <property type="match status" value="1"/>
</dbReference>
<dbReference type="SUPFAM" id="SSF48008">
    <property type="entry name" value="GntR ligand-binding domain-like"/>
    <property type="match status" value="1"/>
</dbReference>
<dbReference type="RefSeq" id="WP_043449105.1">
    <property type="nucleotide sequence ID" value="NZ_JBFBKS010000001.1"/>
</dbReference>
<accession>A0A0B4DY16</accession>
<dbReference type="SMART" id="SM00345">
    <property type="entry name" value="HTH_GNTR"/>
    <property type="match status" value="1"/>
</dbReference>
<proteinExistence type="predicted"/>
<organism evidence="5 6">
    <name type="scientific">Pseudarthrobacter phenanthrenivorans</name>
    <name type="common">Arthrobacter phenanthrenivorans</name>
    <dbReference type="NCBI Taxonomy" id="361575"/>
    <lineage>
        <taxon>Bacteria</taxon>
        <taxon>Bacillati</taxon>
        <taxon>Actinomycetota</taxon>
        <taxon>Actinomycetes</taxon>
        <taxon>Micrococcales</taxon>
        <taxon>Micrococcaceae</taxon>
        <taxon>Pseudarthrobacter</taxon>
    </lineage>
</organism>